<evidence type="ECO:0000256" key="1">
    <source>
        <dbReference type="ARBA" id="ARBA00023033"/>
    </source>
</evidence>
<dbReference type="AlphaFoldDB" id="A0A1D2MLM5"/>
<gene>
    <name evidence="2" type="ORF">Ocin01_12853</name>
</gene>
<organism evidence="2 3">
    <name type="scientific">Orchesella cincta</name>
    <name type="common">Springtail</name>
    <name type="synonym">Podura cincta</name>
    <dbReference type="NCBI Taxonomy" id="48709"/>
    <lineage>
        <taxon>Eukaryota</taxon>
        <taxon>Metazoa</taxon>
        <taxon>Ecdysozoa</taxon>
        <taxon>Arthropoda</taxon>
        <taxon>Hexapoda</taxon>
        <taxon>Collembola</taxon>
        <taxon>Entomobryomorpha</taxon>
        <taxon>Entomobryoidea</taxon>
        <taxon>Orchesellidae</taxon>
        <taxon>Orchesellinae</taxon>
        <taxon>Orchesella</taxon>
    </lineage>
</organism>
<dbReference type="SUPFAM" id="SSF48264">
    <property type="entry name" value="Cytochrome P450"/>
    <property type="match status" value="1"/>
</dbReference>
<dbReference type="OrthoDB" id="1470350at2759"/>
<dbReference type="InterPro" id="IPR036396">
    <property type="entry name" value="Cyt_P450_sf"/>
</dbReference>
<dbReference type="GO" id="GO:0004497">
    <property type="term" value="F:monooxygenase activity"/>
    <property type="evidence" value="ECO:0007669"/>
    <property type="project" value="UniProtKB-KW"/>
</dbReference>
<dbReference type="Proteomes" id="UP000094527">
    <property type="component" value="Unassembled WGS sequence"/>
</dbReference>
<accession>A0A1D2MLM5</accession>
<evidence type="ECO:0000313" key="2">
    <source>
        <dbReference type="EMBL" id="ODM93828.1"/>
    </source>
</evidence>
<keyword evidence="1" id="KW-0503">Monooxygenase</keyword>
<comment type="caution">
    <text evidence="2">The sequence shown here is derived from an EMBL/GenBank/DDBJ whole genome shotgun (WGS) entry which is preliminary data.</text>
</comment>
<proteinExistence type="predicted"/>
<dbReference type="EMBL" id="LJIJ01000905">
    <property type="protein sequence ID" value="ODM93828.1"/>
    <property type="molecule type" value="Genomic_DNA"/>
</dbReference>
<protein>
    <submittedName>
        <fullName evidence="2">Cytochrome P450 4c3</fullName>
    </submittedName>
</protein>
<evidence type="ECO:0000313" key="3">
    <source>
        <dbReference type="Proteomes" id="UP000094527"/>
    </source>
</evidence>
<dbReference type="GO" id="GO:0020037">
    <property type="term" value="F:heme binding"/>
    <property type="evidence" value="ECO:0007669"/>
    <property type="project" value="InterPro"/>
</dbReference>
<dbReference type="GO" id="GO:0016705">
    <property type="term" value="F:oxidoreductase activity, acting on paired donors, with incorporation or reduction of molecular oxygen"/>
    <property type="evidence" value="ECO:0007669"/>
    <property type="project" value="InterPro"/>
</dbReference>
<dbReference type="GO" id="GO:0005506">
    <property type="term" value="F:iron ion binding"/>
    <property type="evidence" value="ECO:0007669"/>
    <property type="project" value="InterPro"/>
</dbReference>
<dbReference type="Gene3D" id="1.10.630.10">
    <property type="entry name" value="Cytochrome P450"/>
    <property type="match status" value="1"/>
</dbReference>
<name>A0A1D2MLM5_ORCCI</name>
<keyword evidence="1" id="KW-0560">Oxidoreductase</keyword>
<sequence length="124" mass="13692">MFWILLLISGVVSYLLLIKLPKRQALLSKLDSIKGPPALPLFGHALDFQVPSKEILVVLKSYLDGYGSRVKFFLGLQPYVVFANAADTEKILASQTQIEKSSDYDRLHDWLGLGLLTSGGEVVS</sequence>
<dbReference type="STRING" id="48709.A0A1D2MLM5"/>
<keyword evidence="3" id="KW-1185">Reference proteome</keyword>
<reference evidence="2 3" key="1">
    <citation type="journal article" date="2016" name="Genome Biol. Evol.">
        <title>Gene Family Evolution Reflects Adaptation to Soil Environmental Stressors in the Genome of the Collembolan Orchesella cincta.</title>
        <authorList>
            <person name="Faddeeva-Vakhrusheva A."/>
            <person name="Derks M.F."/>
            <person name="Anvar S.Y."/>
            <person name="Agamennone V."/>
            <person name="Suring W."/>
            <person name="Smit S."/>
            <person name="van Straalen N.M."/>
            <person name="Roelofs D."/>
        </authorList>
    </citation>
    <scope>NUCLEOTIDE SEQUENCE [LARGE SCALE GENOMIC DNA]</scope>
    <source>
        <tissue evidence="2">Mixed pool</tissue>
    </source>
</reference>